<proteinExistence type="predicted"/>
<comment type="caution">
    <text evidence="1">The sequence shown here is derived from an EMBL/GenBank/DDBJ whole genome shotgun (WGS) entry which is preliminary data.</text>
</comment>
<reference evidence="1 2" key="2">
    <citation type="journal article" date="2022" name="Mol. Ecol. Resour.">
        <title>The genomes of chicory, endive, great burdock and yacon provide insights into Asteraceae paleo-polyploidization history and plant inulin production.</title>
        <authorList>
            <person name="Fan W."/>
            <person name="Wang S."/>
            <person name="Wang H."/>
            <person name="Wang A."/>
            <person name="Jiang F."/>
            <person name="Liu H."/>
            <person name="Zhao H."/>
            <person name="Xu D."/>
            <person name="Zhang Y."/>
        </authorList>
    </citation>
    <scope>NUCLEOTIDE SEQUENCE [LARGE SCALE GENOMIC DNA]</scope>
    <source>
        <strain evidence="2">cv. Yunnan</strain>
        <tissue evidence="1">Leaves</tissue>
    </source>
</reference>
<name>A0ACB9JNE6_9ASTR</name>
<protein>
    <submittedName>
        <fullName evidence="1">Uncharacterized protein</fullName>
    </submittedName>
</protein>
<keyword evidence="2" id="KW-1185">Reference proteome</keyword>
<evidence type="ECO:0000313" key="2">
    <source>
        <dbReference type="Proteomes" id="UP001056120"/>
    </source>
</evidence>
<accession>A0ACB9JNE6</accession>
<sequence>MYVYIRASSHKIPKNVTIALQDSNWIGATQEELLQFKKLNVWHLVALPEGKYPISTKWVFRNKKDDRGIVVRNKARLVVQGFYQEEGLDYDDVFAPVAQIEAIRIFLAYASFMKFKVYQMDGKTAFLYGVVKEEVYVNQPPGFEDPDHPFQVYKLDKALYGLHQAPRAWYETLSTHLTSNGFVRRTIDKTLFLKKIDSDLLIVQVYVDDIVYGSTNENLYREFETVMKLKFEVSLICQMQFFLGLQVEQSDAGILIHQTKYVKDILTKFNMSDCKATSTPIAIHKPLTLDPSGVEVNQKFYRSMIGSFMYLTASRPDIMYAVCSCVRYQSAPKESHESAVKTILQYLKGRVNLGLWYPSDSEFNFHAYTDSDYADGSGENLGWKPGNPDLICSVINTVCIYNPMSFQFTKSMNRLKFEPRHNIYACLTTATKKSRSYEEIVHFLSNSRIHTTISTQVRVFENQVREFWDNVKYRHVNKEIWIESMVGGKTIKIVEQVIREVLNFRDSPEFPYKISHTAVSGNNQDYGI</sequence>
<organism evidence="1 2">
    <name type="scientific">Smallanthus sonchifolius</name>
    <dbReference type="NCBI Taxonomy" id="185202"/>
    <lineage>
        <taxon>Eukaryota</taxon>
        <taxon>Viridiplantae</taxon>
        <taxon>Streptophyta</taxon>
        <taxon>Embryophyta</taxon>
        <taxon>Tracheophyta</taxon>
        <taxon>Spermatophyta</taxon>
        <taxon>Magnoliopsida</taxon>
        <taxon>eudicotyledons</taxon>
        <taxon>Gunneridae</taxon>
        <taxon>Pentapetalae</taxon>
        <taxon>asterids</taxon>
        <taxon>campanulids</taxon>
        <taxon>Asterales</taxon>
        <taxon>Asteraceae</taxon>
        <taxon>Asteroideae</taxon>
        <taxon>Heliantheae alliance</taxon>
        <taxon>Millerieae</taxon>
        <taxon>Smallanthus</taxon>
    </lineage>
</organism>
<gene>
    <name evidence="1" type="ORF">L1987_08631</name>
</gene>
<dbReference type="Proteomes" id="UP001056120">
    <property type="component" value="Linkage Group LG03"/>
</dbReference>
<dbReference type="EMBL" id="CM042020">
    <property type="protein sequence ID" value="KAI3821075.1"/>
    <property type="molecule type" value="Genomic_DNA"/>
</dbReference>
<reference evidence="2" key="1">
    <citation type="journal article" date="2022" name="Mol. Ecol. Resour.">
        <title>The genomes of chicory, endive, great burdock and yacon provide insights into Asteraceae palaeo-polyploidization history and plant inulin production.</title>
        <authorList>
            <person name="Fan W."/>
            <person name="Wang S."/>
            <person name="Wang H."/>
            <person name="Wang A."/>
            <person name="Jiang F."/>
            <person name="Liu H."/>
            <person name="Zhao H."/>
            <person name="Xu D."/>
            <person name="Zhang Y."/>
        </authorList>
    </citation>
    <scope>NUCLEOTIDE SEQUENCE [LARGE SCALE GENOMIC DNA]</scope>
    <source>
        <strain evidence="2">cv. Yunnan</strain>
    </source>
</reference>
<evidence type="ECO:0000313" key="1">
    <source>
        <dbReference type="EMBL" id="KAI3821075.1"/>
    </source>
</evidence>